<reference evidence="2" key="1">
    <citation type="submission" date="2014-09" db="EMBL/GenBank/DDBJ databases">
        <authorList>
            <person name="Sharma Rahul"/>
            <person name="Thines Marco"/>
        </authorList>
    </citation>
    <scope>NUCLEOTIDE SEQUENCE [LARGE SCALE GENOMIC DNA]</scope>
</reference>
<accession>A0A0P1B715</accession>
<dbReference type="GeneID" id="36402868"/>
<evidence type="ECO:0000313" key="2">
    <source>
        <dbReference type="Proteomes" id="UP000054928"/>
    </source>
</evidence>
<name>A0A0P1B715_PLAHL</name>
<protein>
    <submittedName>
        <fullName evidence="1">Uncharacterized protein</fullName>
    </submittedName>
</protein>
<dbReference type="Proteomes" id="UP000054928">
    <property type="component" value="Unassembled WGS sequence"/>
</dbReference>
<dbReference type="EMBL" id="CCYD01003101">
    <property type="protein sequence ID" value="CEG50086.1"/>
    <property type="molecule type" value="Genomic_DNA"/>
</dbReference>
<organism evidence="1 2">
    <name type="scientific">Plasmopara halstedii</name>
    <name type="common">Downy mildew of sunflower</name>
    <dbReference type="NCBI Taxonomy" id="4781"/>
    <lineage>
        <taxon>Eukaryota</taxon>
        <taxon>Sar</taxon>
        <taxon>Stramenopiles</taxon>
        <taxon>Oomycota</taxon>
        <taxon>Peronosporomycetes</taxon>
        <taxon>Peronosporales</taxon>
        <taxon>Peronosporaceae</taxon>
        <taxon>Plasmopara</taxon>
    </lineage>
</organism>
<sequence>MSGTNSTGCLRCDHNNWCQVHLRHIWSVPARYYGCVLSFFTNMAVLELMDLGVASNFMGIRVQYDELNGYKSDQEVAIMEVLIKFELDNSNPVRELIGG</sequence>
<evidence type="ECO:0000313" key="1">
    <source>
        <dbReference type="EMBL" id="CEG50086.1"/>
    </source>
</evidence>
<proteinExistence type="predicted"/>
<dbReference type="OMA" id="CVEYDAS"/>
<dbReference type="OrthoDB" id="167773at2759"/>
<dbReference type="AlphaFoldDB" id="A0A0P1B715"/>
<keyword evidence="2" id="KW-1185">Reference proteome</keyword>
<dbReference type="RefSeq" id="XP_024586455.1">
    <property type="nucleotide sequence ID" value="XM_024721348.1"/>
</dbReference>